<dbReference type="EMBL" id="PDXB01000027">
    <property type="protein sequence ID" value="RYN22773.1"/>
    <property type="molecule type" value="Genomic_DNA"/>
</dbReference>
<gene>
    <name evidence="2" type="ORF">AA0114_g12686</name>
    <name evidence="1" type="ORF">AA0115_g9021</name>
    <name evidence="3" type="ORF">AA0119_g9944</name>
</gene>
<sequence length="49" mass="5520">MYGACGGEDAATEFRYSLGLDTTKVQTVALEYLYFARYAQEGEQSSEWL</sequence>
<reference evidence="1" key="1">
    <citation type="submission" date="2017-10" db="EMBL/GenBank/DDBJ databases">
        <authorList>
            <person name="Armitage A.D."/>
            <person name="Barbara D.J."/>
            <person name="Woodhall J.W."/>
            <person name="Sreenivasaprasad S."/>
            <person name="Lane C.R."/>
            <person name="Clarkson J.P."/>
            <person name="Harrison R.J."/>
        </authorList>
    </citation>
    <scope>NUCLEOTIDE SEQUENCE</scope>
    <source>
        <strain evidence="1">FERA 1164</strain>
        <strain evidence="3">FERA 635</strain>
    </source>
</reference>
<dbReference type="Proteomes" id="UP000292340">
    <property type="component" value="Unassembled WGS sequence"/>
</dbReference>
<evidence type="ECO:0000313" key="5">
    <source>
        <dbReference type="Proteomes" id="UP000293195"/>
    </source>
</evidence>
<reference evidence="4 5" key="2">
    <citation type="journal article" date="2019" name="bioRxiv">
        <title>Genomics, evolutionary history and diagnostics of the Alternaria alternata species group including apple and Asian pear pathotypes.</title>
        <authorList>
            <person name="Armitage A.D."/>
            <person name="Cockerton H.M."/>
            <person name="Sreenivasaprasad S."/>
            <person name="Woodhall J.W."/>
            <person name="Lane C.R."/>
            <person name="Harrison R.J."/>
            <person name="Clarkson J.P."/>
        </authorList>
    </citation>
    <scope>NUCLEOTIDE SEQUENCE [LARGE SCALE GENOMIC DNA]</scope>
    <source>
        <strain evidence="4">FERA 1082</strain>
        <strain evidence="1">FERA 1164</strain>
        <strain evidence="5">FERA 635</strain>
    </source>
</reference>
<proteinExistence type="predicted"/>
<dbReference type="EMBL" id="PDXA01000095">
    <property type="protein sequence ID" value="RYN25582.1"/>
    <property type="molecule type" value="Genomic_DNA"/>
</dbReference>
<accession>A0A4Q4LZF1</accession>
<dbReference type="AlphaFoldDB" id="A0A4Q4LZF1"/>
<organism evidence="2 4">
    <name type="scientific">Alternaria tenuissima</name>
    <dbReference type="NCBI Taxonomy" id="119927"/>
    <lineage>
        <taxon>Eukaryota</taxon>
        <taxon>Fungi</taxon>
        <taxon>Dikarya</taxon>
        <taxon>Ascomycota</taxon>
        <taxon>Pezizomycotina</taxon>
        <taxon>Dothideomycetes</taxon>
        <taxon>Pleosporomycetidae</taxon>
        <taxon>Pleosporales</taxon>
        <taxon>Pleosporineae</taxon>
        <taxon>Pleosporaceae</taxon>
        <taxon>Alternaria</taxon>
        <taxon>Alternaria sect. Alternaria</taxon>
        <taxon>Alternaria alternata complex</taxon>
    </lineage>
</organism>
<protein>
    <submittedName>
        <fullName evidence="2">Uncharacterized protein</fullName>
    </submittedName>
</protein>
<comment type="caution">
    <text evidence="2">The sequence shown here is derived from an EMBL/GenBank/DDBJ whole genome shotgun (WGS) entry which is preliminary data.</text>
</comment>
<evidence type="ECO:0000313" key="1">
    <source>
        <dbReference type="EMBL" id="RYN22773.1"/>
    </source>
</evidence>
<dbReference type="Proteomes" id="UP000293195">
    <property type="component" value="Unassembled WGS sequence"/>
</dbReference>
<dbReference type="Proteomes" id="UP000292402">
    <property type="component" value="Unassembled WGS sequence"/>
</dbReference>
<evidence type="ECO:0000313" key="2">
    <source>
        <dbReference type="EMBL" id="RYN25582.1"/>
    </source>
</evidence>
<evidence type="ECO:0000313" key="3">
    <source>
        <dbReference type="EMBL" id="RYN92979.1"/>
    </source>
</evidence>
<evidence type="ECO:0000313" key="4">
    <source>
        <dbReference type="Proteomes" id="UP000292402"/>
    </source>
</evidence>
<keyword evidence="5" id="KW-1185">Reference proteome</keyword>
<dbReference type="EMBL" id="PDXF01000057">
    <property type="protein sequence ID" value="RYN92979.1"/>
    <property type="molecule type" value="Genomic_DNA"/>
</dbReference>
<reference evidence="2" key="3">
    <citation type="journal article" date="2019" name="J. ISSAAS">
        <title>Genomics, evolutionary history and diagnostics of the Alternaria alternata species group including apple and Asian pear pathotypes.</title>
        <authorList>
            <person name="Armitage A.D."/>
            <person name="Cockerton H.M."/>
            <person name="Sreenivasaprasad S."/>
            <person name="Woodhall J."/>
            <person name="Lane C."/>
            <person name="Harrison R.J."/>
            <person name="Clarkson J.P."/>
        </authorList>
    </citation>
    <scope>NUCLEOTIDE SEQUENCE</scope>
    <source>
        <strain evidence="2">FERA 1082</strain>
    </source>
</reference>
<name>A0A4Q4LZF1_9PLEO</name>